<comment type="caution">
    <text evidence="1">The sequence shown here is derived from an EMBL/GenBank/DDBJ whole genome shotgun (WGS) entry which is preliminary data.</text>
</comment>
<dbReference type="Proteomes" id="UP001200247">
    <property type="component" value="Unassembled WGS sequence"/>
</dbReference>
<dbReference type="Gene3D" id="2.40.10.270">
    <property type="entry name" value="Bacteriophage SPP1 head-tail adaptor protein"/>
    <property type="match status" value="1"/>
</dbReference>
<dbReference type="NCBIfam" id="TIGR01563">
    <property type="entry name" value="gp16_SPP1"/>
    <property type="match status" value="1"/>
</dbReference>
<dbReference type="EMBL" id="JAJAXM010000045">
    <property type="protein sequence ID" value="MCG9027260.1"/>
    <property type="molecule type" value="Genomic_DNA"/>
</dbReference>
<reference evidence="1 2" key="1">
    <citation type="submission" date="2021-10" db="EMBL/GenBank/DDBJ databases">
        <title>Whole-genome sequencing analysis of Laribacter hongkongensis: virulence gene profiles, carbohydrate-active enzyme prediction, and antimicrobial resistance characterization.</title>
        <authorList>
            <person name="Yuan P."/>
            <person name="Zhan Y."/>
            <person name="Chen D."/>
        </authorList>
    </citation>
    <scope>NUCLEOTIDE SEQUENCE [LARGE SCALE GENOMIC DNA]</scope>
    <source>
        <strain evidence="1 2">W67</strain>
    </source>
</reference>
<dbReference type="RefSeq" id="WP_012697239.1">
    <property type="nucleotide sequence ID" value="NZ_JAJAXA010000023.1"/>
</dbReference>
<evidence type="ECO:0000313" key="1">
    <source>
        <dbReference type="EMBL" id="MCG9027260.1"/>
    </source>
</evidence>
<protein>
    <submittedName>
        <fullName evidence="1">Phage head closure protein</fullName>
    </submittedName>
</protein>
<organism evidence="1 2">
    <name type="scientific">Laribacter hongkongensis</name>
    <dbReference type="NCBI Taxonomy" id="168471"/>
    <lineage>
        <taxon>Bacteria</taxon>
        <taxon>Pseudomonadati</taxon>
        <taxon>Pseudomonadota</taxon>
        <taxon>Betaproteobacteria</taxon>
        <taxon>Neisseriales</taxon>
        <taxon>Aquaspirillaceae</taxon>
        <taxon>Laribacter</taxon>
    </lineage>
</organism>
<dbReference type="InterPro" id="IPR008767">
    <property type="entry name" value="Phage_SPP1_head-tail_adaptor"/>
</dbReference>
<sequence length="101" mass="10886">MNAGKLRDRVVLQSREAGTDAWGQPLEGWADVALLWAHVRFLSGVEAIKSGAETATATASVRIRKRDVTTAHRLLIAGKPYDITAVLPALAHTDLTVKESP</sequence>
<evidence type="ECO:0000313" key="2">
    <source>
        <dbReference type="Proteomes" id="UP001200247"/>
    </source>
</evidence>
<dbReference type="Pfam" id="PF05521">
    <property type="entry name" value="Phage_HCP"/>
    <property type="match status" value="1"/>
</dbReference>
<name>A0ABD4SU45_9NEIS</name>
<dbReference type="InterPro" id="IPR038666">
    <property type="entry name" value="SSP1_head-tail_sf"/>
</dbReference>
<gene>
    <name evidence="1" type="ORF">LH440_15420</name>
</gene>
<proteinExistence type="predicted"/>
<accession>A0ABD4SU45</accession>
<dbReference type="AlphaFoldDB" id="A0ABD4SU45"/>